<dbReference type="EMBL" id="CP044016">
    <property type="protein sequence ID" value="QES89189.1"/>
    <property type="molecule type" value="Genomic_DNA"/>
</dbReference>
<dbReference type="Pfam" id="PF24785">
    <property type="entry name" value="RXYLT1_C"/>
    <property type="match status" value="1"/>
</dbReference>
<dbReference type="OrthoDB" id="444233at2"/>
<dbReference type="RefSeq" id="WP_131330135.1">
    <property type="nucleotide sequence ID" value="NZ_CP044016.1"/>
</dbReference>
<name>A0A5P2G4W6_9BACT</name>
<protein>
    <recommendedName>
        <fullName evidence="1">RXYLT1 C-terminal domain-containing protein</fullName>
    </recommendedName>
</protein>
<dbReference type="Proteomes" id="UP000292424">
    <property type="component" value="Chromosome"/>
</dbReference>
<dbReference type="AlphaFoldDB" id="A0A5P2G4W6"/>
<sequence length="334" mass="39517">MKKQFSLIYQTKDGLQTTFENQYWNDWLLEKVEKEIVYDDRKCSVFKSDSLVVYSTNNFNISTQLKEYIFKLEQPVLVHLSNEGQNHKANYYKQALAVLRTASWNPTTAYDNVFTLPLGFQSGYLNTTNQYEQKRELIWCFAGAIKQNRKEMLDTLENLSPNWYFKSSEWGSSDMKSTEELIEIYKKSIFAPTPFGNINYECFRTMESLEWGCIPVTTAFLGIDAYKYVYGDHPFIVGEDWKDAVAKMAVLLADESALIRKQKEVWDWYRAFKKELQEDVLKIISGHSSKVTGKQFQYQKESRRDLKLRWRFFKHFTLNVYWKRILGKAKRSQN</sequence>
<gene>
    <name evidence="2" type="ORF">E0W69_011120</name>
</gene>
<evidence type="ECO:0000259" key="1">
    <source>
        <dbReference type="Pfam" id="PF24785"/>
    </source>
</evidence>
<dbReference type="KEGG" id="arac:E0W69_011120"/>
<reference evidence="2 3" key="1">
    <citation type="submission" date="2019-09" db="EMBL/GenBank/DDBJ databases">
        <title>Complete genome sequence of Arachidicoccus sp. B3-10 isolated from apple orchard soil.</title>
        <authorList>
            <person name="Kim H.S."/>
            <person name="Han K.-I."/>
            <person name="Suh M.K."/>
            <person name="Lee K.C."/>
            <person name="Eom M.K."/>
            <person name="Kim J.-S."/>
            <person name="Kang S.W."/>
            <person name="Sin Y."/>
            <person name="Lee J.-S."/>
        </authorList>
    </citation>
    <scope>NUCLEOTIDE SEQUENCE [LARGE SCALE GENOMIC DNA]</scope>
    <source>
        <strain evidence="2 3">B3-10</strain>
    </source>
</reference>
<accession>A0A5P2G4W6</accession>
<evidence type="ECO:0000313" key="2">
    <source>
        <dbReference type="EMBL" id="QES89189.1"/>
    </source>
</evidence>
<proteinExistence type="predicted"/>
<dbReference type="InterPro" id="IPR057538">
    <property type="entry name" value="RXYLT1_C"/>
</dbReference>
<keyword evidence="3" id="KW-1185">Reference proteome</keyword>
<feature type="domain" description="RXYLT1 C-terminal" evidence="1">
    <location>
        <begin position="128"/>
        <end position="285"/>
    </location>
</feature>
<organism evidence="2 3">
    <name type="scientific">Rhizosphaericola mali</name>
    <dbReference type="NCBI Taxonomy" id="2545455"/>
    <lineage>
        <taxon>Bacteria</taxon>
        <taxon>Pseudomonadati</taxon>
        <taxon>Bacteroidota</taxon>
        <taxon>Chitinophagia</taxon>
        <taxon>Chitinophagales</taxon>
        <taxon>Chitinophagaceae</taxon>
        <taxon>Rhizosphaericola</taxon>
    </lineage>
</organism>
<evidence type="ECO:0000313" key="3">
    <source>
        <dbReference type="Proteomes" id="UP000292424"/>
    </source>
</evidence>